<keyword evidence="3" id="KW-1185">Reference proteome</keyword>
<feature type="compositionally biased region" description="Basic and acidic residues" evidence="1">
    <location>
        <begin position="86"/>
        <end position="96"/>
    </location>
</feature>
<sequence length="96" mass="11058">MGRTPKIYPATTARNVNVRDGGRDTQLLMRDKNRPNQSDGDIECSMETKLTWTNQDATPTTGREYKLQEWMRSKCREKKRIGSRADQSDRSTHLNG</sequence>
<evidence type="ECO:0000313" key="3">
    <source>
        <dbReference type="Proteomes" id="UP000467841"/>
    </source>
</evidence>
<reference evidence="2" key="1">
    <citation type="submission" date="2020-01" db="EMBL/GenBank/DDBJ databases">
        <authorList>
            <person name="Mishra B."/>
        </authorList>
    </citation>
    <scope>NUCLEOTIDE SEQUENCE [LARGE SCALE GENOMIC DNA]</scope>
</reference>
<feature type="region of interest" description="Disordered" evidence="1">
    <location>
        <begin position="76"/>
        <end position="96"/>
    </location>
</feature>
<dbReference type="AlphaFoldDB" id="A0A6D2KTX9"/>
<evidence type="ECO:0000313" key="2">
    <source>
        <dbReference type="EMBL" id="CAA7052560.1"/>
    </source>
</evidence>
<dbReference type="Proteomes" id="UP000467841">
    <property type="component" value="Unassembled WGS sequence"/>
</dbReference>
<name>A0A6D2KTX9_9BRAS</name>
<proteinExistence type="predicted"/>
<protein>
    <submittedName>
        <fullName evidence="2">Uncharacterized protein</fullName>
    </submittedName>
</protein>
<gene>
    <name evidence="2" type="ORF">MERR_LOCUS39795</name>
</gene>
<dbReference type="EMBL" id="CACVBM020001500">
    <property type="protein sequence ID" value="CAA7052560.1"/>
    <property type="molecule type" value="Genomic_DNA"/>
</dbReference>
<accession>A0A6D2KTX9</accession>
<comment type="caution">
    <text evidence="2">The sequence shown here is derived from an EMBL/GenBank/DDBJ whole genome shotgun (WGS) entry which is preliminary data.</text>
</comment>
<evidence type="ECO:0000256" key="1">
    <source>
        <dbReference type="SAM" id="MobiDB-lite"/>
    </source>
</evidence>
<organism evidence="2 3">
    <name type="scientific">Microthlaspi erraticum</name>
    <dbReference type="NCBI Taxonomy" id="1685480"/>
    <lineage>
        <taxon>Eukaryota</taxon>
        <taxon>Viridiplantae</taxon>
        <taxon>Streptophyta</taxon>
        <taxon>Embryophyta</taxon>
        <taxon>Tracheophyta</taxon>
        <taxon>Spermatophyta</taxon>
        <taxon>Magnoliopsida</taxon>
        <taxon>eudicotyledons</taxon>
        <taxon>Gunneridae</taxon>
        <taxon>Pentapetalae</taxon>
        <taxon>rosids</taxon>
        <taxon>malvids</taxon>
        <taxon>Brassicales</taxon>
        <taxon>Brassicaceae</taxon>
        <taxon>Coluteocarpeae</taxon>
        <taxon>Microthlaspi</taxon>
    </lineage>
</organism>